<accession>A0ABU6J5L8</accession>
<protein>
    <recommendedName>
        <fullName evidence="8">Molybdenum cofactor guanylyltransferase</fullName>
        <shortName evidence="8">MoCo guanylyltransferase</shortName>
        <ecNumber evidence="8">2.7.7.77</ecNumber>
    </recommendedName>
    <alternativeName>
        <fullName evidence="8">GTP:molybdopterin guanylyltransferase</fullName>
    </alternativeName>
    <alternativeName>
        <fullName evidence="8">Mo-MPT guanylyltransferase</fullName>
    </alternativeName>
    <alternativeName>
        <fullName evidence="8">Molybdopterin guanylyltransferase</fullName>
    </alternativeName>
    <alternativeName>
        <fullName evidence="8">Molybdopterin-guanine dinucleotide synthase</fullName>
        <shortName evidence="8">MGD synthase</shortName>
    </alternativeName>
</protein>
<dbReference type="SUPFAM" id="SSF53448">
    <property type="entry name" value="Nucleotide-diphospho-sugar transferases"/>
    <property type="match status" value="1"/>
</dbReference>
<dbReference type="EC" id="2.7.7.77" evidence="8"/>
<dbReference type="GO" id="GO:0061603">
    <property type="term" value="F:molybdenum cofactor guanylyltransferase activity"/>
    <property type="evidence" value="ECO:0007669"/>
    <property type="project" value="UniProtKB-EC"/>
</dbReference>
<feature type="binding site" evidence="8">
    <location>
        <position position="72"/>
    </location>
    <ligand>
        <name>GTP</name>
        <dbReference type="ChEBI" id="CHEBI:37565"/>
    </ligand>
</feature>
<keyword evidence="5 8" id="KW-0460">Magnesium</keyword>
<feature type="binding site" evidence="8">
    <location>
        <position position="26"/>
    </location>
    <ligand>
        <name>GTP</name>
        <dbReference type="ChEBI" id="CHEBI:37565"/>
    </ligand>
</feature>
<evidence type="ECO:0000256" key="1">
    <source>
        <dbReference type="ARBA" id="ARBA00022490"/>
    </source>
</evidence>
<proteinExistence type="inferred from homology"/>
<dbReference type="Pfam" id="PF12804">
    <property type="entry name" value="NTP_transf_3"/>
    <property type="match status" value="1"/>
</dbReference>
<dbReference type="PANTHER" id="PTHR19136">
    <property type="entry name" value="MOLYBDENUM COFACTOR GUANYLYLTRANSFERASE"/>
    <property type="match status" value="1"/>
</dbReference>
<dbReference type="RefSeq" id="WP_326505655.1">
    <property type="nucleotide sequence ID" value="NZ_JAWIIV010000004.1"/>
</dbReference>
<feature type="binding site" evidence="8">
    <location>
        <position position="54"/>
    </location>
    <ligand>
        <name>GTP</name>
        <dbReference type="ChEBI" id="CHEBI:37565"/>
    </ligand>
</feature>
<dbReference type="Gene3D" id="3.90.550.10">
    <property type="entry name" value="Spore Coat Polysaccharide Biosynthesis Protein SpsA, Chain A"/>
    <property type="match status" value="1"/>
</dbReference>
<keyword evidence="1 8" id="KW-0963">Cytoplasm</keyword>
<evidence type="ECO:0000313" key="10">
    <source>
        <dbReference type="EMBL" id="MEC4718940.1"/>
    </source>
</evidence>
<keyword evidence="4 8" id="KW-0547">Nucleotide-binding</keyword>
<comment type="catalytic activity">
    <reaction evidence="8">
        <text>Mo-molybdopterin + GTP + H(+) = Mo-molybdopterin guanine dinucleotide + diphosphate</text>
        <dbReference type="Rhea" id="RHEA:34243"/>
        <dbReference type="ChEBI" id="CHEBI:15378"/>
        <dbReference type="ChEBI" id="CHEBI:33019"/>
        <dbReference type="ChEBI" id="CHEBI:37565"/>
        <dbReference type="ChEBI" id="CHEBI:71302"/>
        <dbReference type="ChEBI" id="CHEBI:71310"/>
        <dbReference type="EC" id="2.7.7.77"/>
    </reaction>
</comment>
<dbReference type="PANTHER" id="PTHR19136:SF81">
    <property type="entry name" value="MOLYBDENUM COFACTOR GUANYLYLTRANSFERASE"/>
    <property type="match status" value="1"/>
</dbReference>
<evidence type="ECO:0000256" key="7">
    <source>
        <dbReference type="ARBA" id="ARBA00023150"/>
    </source>
</evidence>
<comment type="function">
    <text evidence="8">Transfers a GMP moiety from GTP to Mo-molybdopterin (Mo-MPT) cofactor (Moco or molybdenum cofactor) to form Mo-molybdopterin guanine dinucleotide (Mo-MGD) cofactor.</text>
</comment>
<comment type="domain">
    <text evidence="8">The N-terminal domain determines nucleotide recognition and specific binding, while the C-terminal domain determines the specific binding to the target protein.</text>
</comment>
<gene>
    <name evidence="8 10" type="primary">mobA</name>
    <name evidence="10" type="ORF">RY831_07265</name>
</gene>
<dbReference type="InterPro" id="IPR025877">
    <property type="entry name" value="MobA-like_NTP_Trfase"/>
</dbReference>
<comment type="similarity">
    <text evidence="8">Belongs to the MobA family.</text>
</comment>
<keyword evidence="6 8" id="KW-0342">GTP-binding</keyword>
<feature type="binding site" evidence="8">
    <location>
        <position position="102"/>
    </location>
    <ligand>
        <name>Mg(2+)</name>
        <dbReference type="ChEBI" id="CHEBI:18420"/>
    </ligand>
</feature>
<dbReference type="InterPro" id="IPR029044">
    <property type="entry name" value="Nucleotide-diphossugar_trans"/>
</dbReference>
<keyword evidence="10" id="KW-0548">Nucleotidyltransferase</keyword>
<evidence type="ECO:0000256" key="2">
    <source>
        <dbReference type="ARBA" id="ARBA00022679"/>
    </source>
</evidence>
<dbReference type="NCBIfam" id="TIGR02665">
    <property type="entry name" value="molyb_mobA"/>
    <property type="match status" value="1"/>
</dbReference>
<comment type="subunit">
    <text evidence="8">Monomer.</text>
</comment>
<evidence type="ECO:0000256" key="5">
    <source>
        <dbReference type="ARBA" id="ARBA00022842"/>
    </source>
</evidence>
<reference evidence="10 11" key="1">
    <citation type="submission" date="2023-10" db="EMBL/GenBank/DDBJ databases">
        <title>Noviherbaspirillum sp. CPCC 100848 genome assembly.</title>
        <authorList>
            <person name="Li X.Y."/>
            <person name="Fang X.M."/>
        </authorList>
    </citation>
    <scope>NUCLEOTIDE SEQUENCE [LARGE SCALE GENOMIC DNA]</scope>
    <source>
        <strain evidence="10 11">CPCC 100848</strain>
    </source>
</reference>
<feature type="binding site" evidence="8">
    <location>
        <position position="102"/>
    </location>
    <ligand>
        <name>GTP</name>
        <dbReference type="ChEBI" id="CHEBI:37565"/>
    </ligand>
</feature>
<evidence type="ECO:0000256" key="4">
    <source>
        <dbReference type="ARBA" id="ARBA00022741"/>
    </source>
</evidence>
<keyword evidence="2 8" id="KW-0808">Transferase</keyword>
<feature type="binding site" evidence="8">
    <location>
        <begin position="13"/>
        <end position="15"/>
    </location>
    <ligand>
        <name>GTP</name>
        <dbReference type="ChEBI" id="CHEBI:37565"/>
    </ligand>
</feature>
<dbReference type="Proteomes" id="UP001352263">
    <property type="component" value="Unassembled WGS sequence"/>
</dbReference>
<name>A0ABU6J5L8_9BURK</name>
<dbReference type="InterPro" id="IPR013482">
    <property type="entry name" value="Molybde_CF_guanTrfase"/>
</dbReference>
<keyword evidence="7 8" id="KW-0501">Molybdenum cofactor biosynthesis</keyword>
<comment type="caution">
    <text evidence="10">The sequence shown here is derived from an EMBL/GenBank/DDBJ whole genome shotgun (WGS) entry which is preliminary data.</text>
</comment>
<dbReference type="EMBL" id="JAWIIV010000004">
    <property type="protein sequence ID" value="MEC4718940.1"/>
    <property type="molecule type" value="Genomic_DNA"/>
</dbReference>
<evidence type="ECO:0000259" key="9">
    <source>
        <dbReference type="Pfam" id="PF12804"/>
    </source>
</evidence>
<evidence type="ECO:0000256" key="6">
    <source>
        <dbReference type="ARBA" id="ARBA00023134"/>
    </source>
</evidence>
<keyword evidence="11" id="KW-1185">Reference proteome</keyword>
<organism evidence="10 11">
    <name type="scientific">Noviherbaspirillum album</name>
    <dbReference type="NCBI Taxonomy" id="3080276"/>
    <lineage>
        <taxon>Bacteria</taxon>
        <taxon>Pseudomonadati</taxon>
        <taxon>Pseudomonadota</taxon>
        <taxon>Betaproteobacteria</taxon>
        <taxon>Burkholderiales</taxon>
        <taxon>Oxalobacteraceae</taxon>
        <taxon>Noviherbaspirillum</taxon>
    </lineage>
</organism>
<comment type="subcellular location">
    <subcellularLocation>
        <location evidence="8">Cytoplasm</location>
    </subcellularLocation>
</comment>
<dbReference type="HAMAP" id="MF_00316">
    <property type="entry name" value="MobA"/>
    <property type="match status" value="1"/>
</dbReference>
<sequence length="199" mass="22004">MTIAPEQITGLILAGGRGSRMGHVDKGLQTFRSAPMVLHVIMRLSPQVGTLMINANQNIGPYEGFGFPVWPDQLGGFEGPLAGLQTGLSHCESEYLVTAPCDSPFLPQDLVPRLAAELEARDAELAVAVTEEDGRRQPHPVFCLMKSSVLPSLTVFLQAGERKIDKWYRSLRFVEVHFPDDAAFRNINTLEELRRFESA</sequence>
<evidence type="ECO:0000313" key="11">
    <source>
        <dbReference type="Proteomes" id="UP001352263"/>
    </source>
</evidence>
<dbReference type="CDD" id="cd02503">
    <property type="entry name" value="MobA"/>
    <property type="match status" value="1"/>
</dbReference>
<evidence type="ECO:0000256" key="3">
    <source>
        <dbReference type="ARBA" id="ARBA00022723"/>
    </source>
</evidence>
<keyword evidence="3 8" id="KW-0479">Metal-binding</keyword>
<feature type="domain" description="MobA-like NTP transferase" evidence="9">
    <location>
        <begin position="10"/>
        <end position="166"/>
    </location>
</feature>
<comment type="cofactor">
    <cofactor evidence="8">
        <name>Mg(2+)</name>
        <dbReference type="ChEBI" id="CHEBI:18420"/>
    </cofactor>
</comment>
<evidence type="ECO:0000256" key="8">
    <source>
        <dbReference type="HAMAP-Rule" id="MF_00316"/>
    </source>
</evidence>